<dbReference type="PRINTS" id="PR00081">
    <property type="entry name" value="GDHRDH"/>
</dbReference>
<gene>
    <name evidence="2" type="ORF">PQ455_11020</name>
</gene>
<dbReference type="InterPro" id="IPR036291">
    <property type="entry name" value="NAD(P)-bd_dom_sf"/>
</dbReference>
<dbReference type="PRINTS" id="PR00080">
    <property type="entry name" value="SDRFAMILY"/>
</dbReference>
<dbReference type="PANTHER" id="PTHR42760:SF135">
    <property type="entry name" value="BLL7886 PROTEIN"/>
    <property type="match status" value="1"/>
</dbReference>
<evidence type="ECO:0000256" key="1">
    <source>
        <dbReference type="ARBA" id="ARBA00006484"/>
    </source>
</evidence>
<dbReference type="PANTHER" id="PTHR42760">
    <property type="entry name" value="SHORT-CHAIN DEHYDROGENASES/REDUCTASES FAMILY MEMBER"/>
    <property type="match status" value="1"/>
</dbReference>
<keyword evidence="3" id="KW-1185">Reference proteome</keyword>
<dbReference type="CDD" id="cd05233">
    <property type="entry name" value="SDR_c"/>
    <property type="match status" value="1"/>
</dbReference>
<sequence>MEGLDGKVAVVTGAARGIGRAVALRLARAGADVAILDIDLDAARQWNEALSADTVMDEVRALGRRSSGLAVDLTQRDRVFDVMQAVVYDLGAIDILVNAAGGFVTPEAESYASSVSDADMRILFSLNYESAVHCCQAAVGHMRTAGRGGSIVNISSQAGSFPRSTGALAHYGASKAALNSFTRTLAGEVGPDGIRVNAVLPGYTMTARVSAVAASRGVGEDLAAGFPLRRFAQPDDIAKVVSFFASDLASFVTGQLLLVNGGATLSAY</sequence>
<dbReference type="Proteomes" id="UP001220395">
    <property type="component" value="Chromosome"/>
</dbReference>
<dbReference type="Pfam" id="PF13561">
    <property type="entry name" value="adh_short_C2"/>
    <property type="match status" value="1"/>
</dbReference>
<comment type="similarity">
    <text evidence="1">Belongs to the short-chain dehydrogenases/reductases (SDR) family.</text>
</comment>
<dbReference type="SUPFAM" id="SSF51735">
    <property type="entry name" value="NAD(P)-binding Rossmann-fold domains"/>
    <property type="match status" value="1"/>
</dbReference>
<dbReference type="InterPro" id="IPR002347">
    <property type="entry name" value="SDR_fam"/>
</dbReference>
<name>A0ABY7TH33_9SPHN</name>
<proteinExistence type="inferred from homology"/>
<reference evidence="2 3" key="1">
    <citation type="submission" date="2023-02" db="EMBL/GenBank/DDBJ databases">
        <title>Genome sequence of Sphingomonas naphthae.</title>
        <authorList>
            <person name="Kim S."/>
            <person name="Heo J."/>
            <person name="Kwon S.-W."/>
        </authorList>
    </citation>
    <scope>NUCLEOTIDE SEQUENCE [LARGE SCALE GENOMIC DNA]</scope>
    <source>
        <strain evidence="2 3">KACC 18716</strain>
    </source>
</reference>
<organism evidence="2 3">
    <name type="scientific">Sphingomonas naphthae</name>
    <dbReference type="NCBI Taxonomy" id="1813468"/>
    <lineage>
        <taxon>Bacteria</taxon>
        <taxon>Pseudomonadati</taxon>
        <taxon>Pseudomonadota</taxon>
        <taxon>Alphaproteobacteria</taxon>
        <taxon>Sphingomonadales</taxon>
        <taxon>Sphingomonadaceae</taxon>
        <taxon>Sphingomonas</taxon>
    </lineage>
</organism>
<dbReference type="RefSeq" id="WP_273686127.1">
    <property type="nucleotide sequence ID" value="NZ_CP117411.1"/>
</dbReference>
<dbReference type="Gene3D" id="3.40.50.720">
    <property type="entry name" value="NAD(P)-binding Rossmann-like Domain"/>
    <property type="match status" value="1"/>
</dbReference>
<evidence type="ECO:0000313" key="2">
    <source>
        <dbReference type="EMBL" id="WCT72173.1"/>
    </source>
</evidence>
<accession>A0ABY7TH33</accession>
<dbReference type="EMBL" id="CP117411">
    <property type="protein sequence ID" value="WCT72173.1"/>
    <property type="molecule type" value="Genomic_DNA"/>
</dbReference>
<dbReference type="InterPro" id="IPR020904">
    <property type="entry name" value="Sc_DH/Rdtase_CS"/>
</dbReference>
<dbReference type="PROSITE" id="PS00061">
    <property type="entry name" value="ADH_SHORT"/>
    <property type="match status" value="1"/>
</dbReference>
<evidence type="ECO:0000313" key="3">
    <source>
        <dbReference type="Proteomes" id="UP001220395"/>
    </source>
</evidence>
<protein>
    <submittedName>
        <fullName evidence="2">SDR family NAD(P)-dependent oxidoreductase</fullName>
    </submittedName>
</protein>